<dbReference type="AlphaFoldDB" id="A0A2N0UQX1"/>
<dbReference type="InterPro" id="IPR029055">
    <property type="entry name" value="Ntn_hydrolases_N"/>
</dbReference>
<dbReference type="EMBL" id="NNSR01000056">
    <property type="protein sequence ID" value="PKD29318.1"/>
    <property type="molecule type" value="Genomic_DNA"/>
</dbReference>
<keyword evidence="4 10" id="KW-0547">Nucleotide-binding</keyword>
<evidence type="ECO:0000256" key="10">
    <source>
        <dbReference type="PIRSR" id="PIRSR001589-2"/>
    </source>
</evidence>
<dbReference type="SUPFAM" id="SSF56235">
    <property type="entry name" value="N-terminal nucleophile aminohydrolases (Ntn hydrolases)"/>
    <property type="match status" value="1"/>
</dbReference>
<accession>A0A2N0UQX1</accession>
<evidence type="ECO:0000256" key="2">
    <source>
        <dbReference type="ARBA" id="ARBA00005752"/>
    </source>
</evidence>
<evidence type="ECO:0000256" key="3">
    <source>
        <dbReference type="ARBA" id="ARBA00012737"/>
    </source>
</evidence>
<dbReference type="InterPro" id="IPR051786">
    <property type="entry name" value="ASN_synthetase/amidase"/>
</dbReference>
<evidence type="ECO:0000256" key="7">
    <source>
        <dbReference type="ARBA" id="ARBA00022962"/>
    </source>
</evidence>
<evidence type="ECO:0000313" key="13">
    <source>
        <dbReference type="EMBL" id="PKD29318.1"/>
    </source>
</evidence>
<dbReference type="Pfam" id="PF00733">
    <property type="entry name" value="Asn_synthase"/>
    <property type="match status" value="1"/>
</dbReference>
<keyword evidence="9" id="KW-0028">Amino-acid biosynthesis</keyword>
<dbReference type="Pfam" id="PF13537">
    <property type="entry name" value="GATase_7"/>
    <property type="match status" value="1"/>
</dbReference>
<gene>
    <name evidence="13" type="primary">asnO</name>
    <name evidence="13" type="ORF">RBATCC27255_01145</name>
</gene>
<organism evidence="13 14">
    <name type="scientific">Ruminococcus bromii</name>
    <dbReference type="NCBI Taxonomy" id="40518"/>
    <lineage>
        <taxon>Bacteria</taxon>
        <taxon>Bacillati</taxon>
        <taxon>Bacillota</taxon>
        <taxon>Clostridia</taxon>
        <taxon>Eubacteriales</taxon>
        <taxon>Oscillospiraceae</taxon>
        <taxon>Ruminococcus</taxon>
    </lineage>
</organism>
<dbReference type="InterPro" id="IPR017932">
    <property type="entry name" value="GATase_2_dom"/>
</dbReference>
<reference evidence="13" key="1">
    <citation type="journal article" date="2018" name="Environ. Microbiol.">
        <title>Sporulation capability and amylosome conservation among diverse human colonic and rumen isolates of the keystone starch-degrader Ruminococcus bromii.</title>
        <authorList>
            <person name="Mukhopadhya I."/>
            <person name="Morais S."/>
            <person name="Laverde-Gomez J."/>
            <person name="Sheridan P.O."/>
            <person name="Walker A.W."/>
            <person name="Kelly W."/>
            <person name="Klieve A.V."/>
            <person name="Ouwerkerk D."/>
            <person name="Duncan S.H."/>
            <person name="Louis P."/>
            <person name="Koropatkin N."/>
            <person name="Cockburn D."/>
            <person name="Kibler R."/>
            <person name="Cooper P.J."/>
            <person name="Sandoval C."/>
            <person name="Crost E."/>
            <person name="Juge N."/>
            <person name="Bayer E.A."/>
            <person name="Flint H.J."/>
        </authorList>
    </citation>
    <scope>NUCLEOTIDE SEQUENCE [LARGE SCALE GENOMIC DNA]</scope>
    <source>
        <strain evidence="13">ATCC 27255</strain>
    </source>
</reference>
<dbReference type="PANTHER" id="PTHR43284">
    <property type="entry name" value="ASPARAGINE SYNTHETASE (GLUTAMINE-HYDROLYZING)"/>
    <property type="match status" value="1"/>
</dbReference>
<dbReference type="GO" id="GO:0004066">
    <property type="term" value="F:asparagine synthase (glutamine-hydrolyzing) activity"/>
    <property type="evidence" value="ECO:0007669"/>
    <property type="project" value="UniProtKB-EC"/>
</dbReference>
<keyword evidence="14" id="KW-1185">Reference proteome</keyword>
<dbReference type="PIRSF" id="PIRSF001589">
    <property type="entry name" value="Asn_synthetase_glu-h"/>
    <property type="match status" value="1"/>
</dbReference>
<keyword evidence="13" id="KW-0436">Ligase</keyword>
<keyword evidence="5 10" id="KW-0067">ATP-binding</keyword>
<dbReference type="Proteomes" id="UP000233425">
    <property type="component" value="Unassembled WGS sequence"/>
</dbReference>
<sequence>MCGIAGWIDHSQDMSERIDLLNRMSETLDRRGPDENGLYINRGAALMHRRLVVIDRENGKQPMSVRHRDTTYVIVYNGELYNTAELREELKASGFHFRGHSDTEVVLKSYIKYGADCCKKLNGIFAFAVYNTSDKSLFLCRDRIGVKPLFYYEYNGGLLFASEIKALLASKVVKPQIDEQGLNEIFFLGPARTPSFGVFKGVFELNPGECAMYRHSKLRRKKYYTVEAKEHTDNEVTTIEKTRYLLTDAIQRQLVSDVPLCFFLSGGLDSSIIVKTASMYNKEHKLGKINTYSVEYRDNEKYFQKSNFQPTPDYEFISMMSKNADTKHREIVLDNTLVCDALYESVQARDLPGYVDVDSSLLLFCKEIKQNYTVALSGECADELFGGYPWYHNHEILFEDCFPWSKSQDIRRSILKDGVLKNGEEYVRQRYLDTISLAPKLKSDTDLDRRMREMFYLNFYWFMQCLLERKDRCSMFSGLEVRVPFCDYRLVEYAYNMPWELKAWGNREKGIVRKAFEDILPEEICWRKKSPYPKTHNPIYFNECVKRVRKILKKRSILNELLDSKGIEDIIENPDKITNPWYGQLMKAPQILAYIIELDYWFDKYNVEIV</sequence>
<comment type="pathway">
    <text evidence="1">Amino-acid biosynthesis; L-asparagine biosynthesis; L-asparagine from L-aspartate (L-Gln route): step 1/1.</text>
</comment>
<protein>
    <recommendedName>
        <fullName evidence="3">asparagine synthase (glutamine-hydrolyzing)</fullName>
        <ecNumber evidence="3">6.3.5.4</ecNumber>
    </recommendedName>
</protein>
<comment type="caution">
    <text evidence="13">The sequence shown here is derived from an EMBL/GenBank/DDBJ whole genome shotgun (WGS) entry which is preliminary data.</text>
</comment>
<dbReference type="CDD" id="cd01991">
    <property type="entry name" value="Asn_synthase_B_C"/>
    <property type="match status" value="1"/>
</dbReference>
<dbReference type="InterPro" id="IPR001962">
    <property type="entry name" value="Asn_synthase"/>
</dbReference>
<evidence type="ECO:0000256" key="5">
    <source>
        <dbReference type="ARBA" id="ARBA00022840"/>
    </source>
</evidence>
<keyword evidence="6 9" id="KW-0061">Asparagine biosynthesis</keyword>
<evidence type="ECO:0000256" key="9">
    <source>
        <dbReference type="PIRSR" id="PIRSR001589-1"/>
    </source>
</evidence>
<feature type="binding site" evidence="10">
    <location>
        <position position="294"/>
    </location>
    <ligand>
        <name>ATP</name>
        <dbReference type="ChEBI" id="CHEBI:30616"/>
    </ligand>
</feature>
<feature type="domain" description="Glutamine amidotransferase type-2" evidence="12">
    <location>
        <begin position="2"/>
        <end position="216"/>
    </location>
</feature>
<dbReference type="Gene3D" id="3.60.20.10">
    <property type="entry name" value="Glutamine Phosphoribosylpyrophosphate, subunit 1, domain 1"/>
    <property type="match status" value="1"/>
</dbReference>
<evidence type="ECO:0000256" key="8">
    <source>
        <dbReference type="ARBA" id="ARBA00048741"/>
    </source>
</evidence>
<keyword evidence="7 9" id="KW-0315">Glutamine amidotransferase</keyword>
<dbReference type="NCBIfam" id="TIGR01536">
    <property type="entry name" value="asn_synth_AEB"/>
    <property type="match status" value="1"/>
</dbReference>
<dbReference type="InterPro" id="IPR006426">
    <property type="entry name" value="Asn_synth_AEB"/>
</dbReference>
<feature type="site" description="Important for beta-aspartyl-AMP intermediate formation" evidence="11">
    <location>
        <position position="379"/>
    </location>
</feature>
<evidence type="ECO:0000256" key="6">
    <source>
        <dbReference type="ARBA" id="ARBA00022888"/>
    </source>
</evidence>
<feature type="binding site" evidence="10">
    <location>
        <begin position="377"/>
        <end position="378"/>
    </location>
    <ligand>
        <name>ATP</name>
        <dbReference type="ChEBI" id="CHEBI:30616"/>
    </ligand>
</feature>
<evidence type="ECO:0000259" key="12">
    <source>
        <dbReference type="PROSITE" id="PS51278"/>
    </source>
</evidence>
<dbReference type="RefSeq" id="WP_101029150.1">
    <property type="nucleotide sequence ID" value="NZ_CABMMZ010000056.1"/>
</dbReference>
<evidence type="ECO:0000256" key="11">
    <source>
        <dbReference type="PIRSR" id="PIRSR001589-3"/>
    </source>
</evidence>
<name>A0A2N0UQX1_9FIRM</name>
<dbReference type="PANTHER" id="PTHR43284:SF1">
    <property type="entry name" value="ASPARAGINE SYNTHETASE"/>
    <property type="match status" value="1"/>
</dbReference>
<dbReference type="GO" id="GO:0005524">
    <property type="term" value="F:ATP binding"/>
    <property type="evidence" value="ECO:0007669"/>
    <property type="project" value="UniProtKB-KW"/>
</dbReference>
<feature type="active site" description="For GATase activity" evidence="9">
    <location>
        <position position="2"/>
    </location>
</feature>
<evidence type="ECO:0000313" key="14">
    <source>
        <dbReference type="Proteomes" id="UP000233425"/>
    </source>
</evidence>
<dbReference type="EC" id="6.3.5.4" evidence="3"/>
<evidence type="ECO:0000256" key="4">
    <source>
        <dbReference type="ARBA" id="ARBA00022741"/>
    </source>
</evidence>
<comment type="similarity">
    <text evidence="2">Belongs to the asparagine synthetase family.</text>
</comment>
<feature type="binding site" evidence="10">
    <location>
        <position position="102"/>
    </location>
    <ligand>
        <name>L-glutamine</name>
        <dbReference type="ChEBI" id="CHEBI:58359"/>
    </ligand>
</feature>
<dbReference type="GO" id="GO:0005829">
    <property type="term" value="C:cytosol"/>
    <property type="evidence" value="ECO:0007669"/>
    <property type="project" value="TreeGrafter"/>
</dbReference>
<dbReference type="CDD" id="cd00712">
    <property type="entry name" value="AsnB"/>
    <property type="match status" value="1"/>
</dbReference>
<evidence type="ECO:0000256" key="1">
    <source>
        <dbReference type="ARBA" id="ARBA00005187"/>
    </source>
</evidence>
<dbReference type="Gene3D" id="3.40.50.620">
    <property type="entry name" value="HUPs"/>
    <property type="match status" value="1"/>
</dbReference>
<dbReference type="SUPFAM" id="SSF52402">
    <property type="entry name" value="Adenine nucleotide alpha hydrolases-like"/>
    <property type="match status" value="1"/>
</dbReference>
<dbReference type="InterPro" id="IPR033738">
    <property type="entry name" value="AsnB_N"/>
</dbReference>
<dbReference type="PROSITE" id="PS51278">
    <property type="entry name" value="GATASE_TYPE_2"/>
    <property type="match status" value="1"/>
</dbReference>
<comment type="catalytic activity">
    <reaction evidence="8">
        <text>L-aspartate + L-glutamine + ATP + H2O = L-asparagine + L-glutamate + AMP + diphosphate + H(+)</text>
        <dbReference type="Rhea" id="RHEA:12228"/>
        <dbReference type="ChEBI" id="CHEBI:15377"/>
        <dbReference type="ChEBI" id="CHEBI:15378"/>
        <dbReference type="ChEBI" id="CHEBI:29985"/>
        <dbReference type="ChEBI" id="CHEBI:29991"/>
        <dbReference type="ChEBI" id="CHEBI:30616"/>
        <dbReference type="ChEBI" id="CHEBI:33019"/>
        <dbReference type="ChEBI" id="CHEBI:58048"/>
        <dbReference type="ChEBI" id="CHEBI:58359"/>
        <dbReference type="ChEBI" id="CHEBI:456215"/>
        <dbReference type="EC" id="6.3.5.4"/>
    </reaction>
</comment>
<dbReference type="GO" id="GO:0006529">
    <property type="term" value="P:asparagine biosynthetic process"/>
    <property type="evidence" value="ECO:0007669"/>
    <property type="project" value="UniProtKB-KW"/>
</dbReference>
<proteinExistence type="inferred from homology"/>
<dbReference type="InterPro" id="IPR014729">
    <property type="entry name" value="Rossmann-like_a/b/a_fold"/>
</dbReference>